<sequence>MRNDAFDEIDDLPSLSVEPRDRDTVSPALAEPRRESRAVAETPARGLAGGLVWALLLAALIALAGLAWWSYKQLSLMSQQLVATQESFARISEEAAGRIQDISGKVVATESSISAGTESLQRQLRQMEGKLEALSRQIRVQEAKQDKRLDALEGEIKAQLAAAGKLDERIKAQGGELAALKGVPEQLGKIRSEQGKQVEALLALDKVLKTLTNDVQALKKLNAGPTLKRLEQDLLVLRSEVAGLPSGTGTTEFDTFRAQVTRNITTLQTQIQTLQRQIDGR</sequence>
<dbReference type="OrthoDB" id="7033272at2"/>
<dbReference type="Proteomes" id="UP000030980">
    <property type="component" value="Unassembled WGS sequence"/>
</dbReference>
<evidence type="ECO:0000313" key="4">
    <source>
        <dbReference type="EMBL" id="KHO65248.1"/>
    </source>
</evidence>
<gene>
    <name evidence="4" type="ORF">PT85_03895</name>
</gene>
<feature type="compositionally biased region" description="Acidic residues" evidence="2">
    <location>
        <begin position="1"/>
        <end position="11"/>
    </location>
</feature>
<dbReference type="RefSeq" id="WP_039606007.1">
    <property type="nucleotide sequence ID" value="NZ_FMUP01000001.1"/>
</dbReference>
<feature type="transmembrane region" description="Helical" evidence="3">
    <location>
        <begin position="51"/>
        <end position="71"/>
    </location>
</feature>
<accession>A0A0B3BLD0</accession>
<protein>
    <recommendedName>
        <fullName evidence="6">ATPase</fullName>
    </recommendedName>
</protein>
<evidence type="ECO:0000256" key="1">
    <source>
        <dbReference type="SAM" id="Coils"/>
    </source>
</evidence>
<evidence type="ECO:0000256" key="2">
    <source>
        <dbReference type="SAM" id="MobiDB-lite"/>
    </source>
</evidence>
<organism evidence="4 5">
    <name type="scientific">Pseudomonas flexibilis</name>
    <dbReference type="NCBI Taxonomy" id="706570"/>
    <lineage>
        <taxon>Bacteria</taxon>
        <taxon>Pseudomonadati</taxon>
        <taxon>Pseudomonadota</taxon>
        <taxon>Gammaproteobacteria</taxon>
        <taxon>Pseudomonadales</taxon>
        <taxon>Pseudomonadaceae</taxon>
        <taxon>Pseudomonas</taxon>
    </lineage>
</organism>
<keyword evidence="3" id="KW-1133">Transmembrane helix</keyword>
<dbReference type="AlphaFoldDB" id="A0A0B3BLD0"/>
<feature type="region of interest" description="Disordered" evidence="2">
    <location>
        <begin position="1"/>
        <end position="38"/>
    </location>
</feature>
<comment type="caution">
    <text evidence="4">The sequence shown here is derived from an EMBL/GenBank/DDBJ whole genome shotgun (WGS) entry which is preliminary data.</text>
</comment>
<evidence type="ECO:0000256" key="3">
    <source>
        <dbReference type="SAM" id="Phobius"/>
    </source>
</evidence>
<dbReference type="STRING" id="706570.PT85_03895"/>
<feature type="coiled-coil region" evidence="1">
    <location>
        <begin position="117"/>
        <end position="169"/>
    </location>
</feature>
<keyword evidence="3" id="KW-0472">Membrane</keyword>
<evidence type="ECO:0000313" key="5">
    <source>
        <dbReference type="Proteomes" id="UP000030980"/>
    </source>
</evidence>
<proteinExistence type="predicted"/>
<keyword evidence="5" id="KW-1185">Reference proteome</keyword>
<name>A0A0B3BLD0_9PSED</name>
<dbReference type="EMBL" id="JTAK01000002">
    <property type="protein sequence ID" value="KHO65248.1"/>
    <property type="molecule type" value="Genomic_DNA"/>
</dbReference>
<evidence type="ECO:0008006" key="6">
    <source>
        <dbReference type="Google" id="ProtNLM"/>
    </source>
</evidence>
<keyword evidence="1" id="KW-0175">Coiled coil</keyword>
<keyword evidence="3" id="KW-0812">Transmembrane</keyword>
<reference evidence="4 5" key="1">
    <citation type="submission" date="2014-11" db="EMBL/GenBank/DDBJ databases">
        <title>Genome sequence of Pseudomonas tuomuerensis JCM 14085.</title>
        <authorList>
            <person name="Shin S.-K."/>
            <person name="Yi H."/>
        </authorList>
    </citation>
    <scope>NUCLEOTIDE SEQUENCE [LARGE SCALE GENOMIC DNA]</scope>
    <source>
        <strain evidence="4 5">JCM 14085</strain>
    </source>
</reference>